<keyword evidence="2" id="KW-1185">Reference proteome</keyword>
<reference evidence="1" key="2">
    <citation type="submission" date="2020-08" db="EMBL/GenBank/DDBJ databases">
        <title>Plant Genome Project.</title>
        <authorList>
            <person name="Zhang R.-G."/>
        </authorList>
    </citation>
    <scope>NUCLEOTIDE SEQUENCE</scope>
    <source>
        <strain evidence="1">Huo1</strain>
        <tissue evidence="1">Leaf</tissue>
    </source>
</reference>
<dbReference type="Proteomes" id="UP000298416">
    <property type="component" value="Unassembled WGS sequence"/>
</dbReference>
<dbReference type="Gene3D" id="3.90.550.10">
    <property type="entry name" value="Spore Coat Polysaccharide Biosynthesis Protein SpsA, Chain A"/>
    <property type="match status" value="1"/>
</dbReference>
<dbReference type="SUPFAM" id="SSF53448">
    <property type="entry name" value="Nucleotide-diphospho-sugar transferases"/>
    <property type="match status" value="1"/>
</dbReference>
<comment type="caution">
    <text evidence="1">The sequence shown here is derived from an EMBL/GenBank/DDBJ whole genome shotgun (WGS) entry which is preliminary data.</text>
</comment>
<protein>
    <recommendedName>
        <fullName evidence="3">Hexosyltransferase</fullName>
    </recommendedName>
</protein>
<evidence type="ECO:0000313" key="2">
    <source>
        <dbReference type="Proteomes" id="UP000298416"/>
    </source>
</evidence>
<gene>
    <name evidence="1" type="ORF">SASPL_111590</name>
</gene>
<proteinExistence type="predicted"/>
<evidence type="ECO:0000313" key="1">
    <source>
        <dbReference type="EMBL" id="KAG6427348.1"/>
    </source>
</evidence>
<name>A0A8X9A3T0_SALSN</name>
<organism evidence="1">
    <name type="scientific">Salvia splendens</name>
    <name type="common">Scarlet sage</name>
    <dbReference type="NCBI Taxonomy" id="180675"/>
    <lineage>
        <taxon>Eukaryota</taxon>
        <taxon>Viridiplantae</taxon>
        <taxon>Streptophyta</taxon>
        <taxon>Embryophyta</taxon>
        <taxon>Tracheophyta</taxon>
        <taxon>Spermatophyta</taxon>
        <taxon>Magnoliopsida</taxon>
        <taxon>eudicotyledons</taxon>
        <taxon>Gunneridae</taxon>
        <taxon>Pentapetalae</taxon>
        <taxon>asterids</taxon>
        <taxon>lamiids</taxon>
        <taxon>Lamiales</taxon>
        <taxon>Lamiaceae</taxon>
        <taxon>Nepetoideae</taxon>
        <taxon>Mentheae</taxon>
        <taxon>Salviinae</taxon>
        <taxon>Salvia</taxon>
        <taxon>Salvia subgen. Calosphace</taxon>
        <taxon>core Calosphace</taxon>
    </lineage>
</organism>
<dbReference type="InterPro" id="IPR029044">
    <property type="entry name" value="Nucleotide-diphossugar_trans"/>
</dbReference>
<reference evidence="1" key="1">
    <citation type="submission" date="2018-01" db="EMBL/GenBank/DDBJ databases">
        <authorList>
            <person name="Mao J.F."/>
        </authorList>
    </citation>
    <scope>NUCLEOTIDE SEQUENCE</scope>
    <source>
        <strain evidence="1">Huo1</strain>
        <tissue evidence="1">Leaf</tissue>
    </source>
</reference>
<dbReference type="AlphaFoldDB" id="A0A8X9A3T0"/>
<sequence length="90" mass="10220">MLWRHPENVRLEEVKVVHYCAAGSKPWRYTGQEKNMDGQDIKMLVDKWWDIYNDETLDYKGEGEGDLAAAEKLIPLGGVVVRYVPAPSAA</sequence>
<accession>A0A8X9A3T0</accession>
<dbReference type="EMBL" id="PNBA02000004">
    <property type="protein sequence ID" value="KAG6427348.1"/>
    <property type="molecule type" value="Genomic_DNA"/>
</dbReference>
<evidence type="ECO:0008006" key="3">
    <source>
        <dbReference type="Google" id="ProtNLM"/>
    </source>
</evidence>